<protein>
    <submittedName>
        <fullName evidence="2">Uncharacterized protein</fullName>
    </submittedName>
</protein>
<evidence type="ECO:0000313" key="4">
    <source>
        <dbReference type="Proteomes" id="UP000054826"/>
    </source>
</evidence>
<evidence type="ECO:0000313" key="3">
    <source>
        <dbReference type="Proteomes" id="UP000054805"/>
    </source>
</evidence>
<comment type="caution">
    <text evidence="2">The sequence shown here is derived from an EMBL/GenBank/DDBJ whole genome shotgun (WGS) entry which is preliminary data.</text>
</comment>
<evidence type="ECO:0000313" key="2">
    <source>
        <dbReference type="EMBL" id="KRZ37204.1"/>
    </source>
</evidence>
<dbReference type="EMBL" id="JYDV01000061">
    <property type="protein sequence ID" value="KRZ37204.1"/>
    <property type="molecule type" value="Genomic_DNA"/>
</dbReference>
<reference evidence="3 4" key="1">
    <citation type="submission" date="2015-01" db="EMBL/GenBank/DDBJ databases">
        <title>Evolution of Trichinella species and genotypes.</title>
        <authorList>
            <person name="Korhonen P.K."/>
            <person name="Edoardo P."/>
            <person name="Giuseppe L.R."/>
            <person name="Gasser R.B."/>
        </authorList>
    </citation>
    <scope>NUCLEOTIDE SEQUENCE [LARGE SCALE GENOMIC DNA]</scope>
    <source>
        <strain evidence="2">ISS176</strain>
        <strain evidence="1">ISS588</strain>
    </source>
</reference>
<dbReference type="EMBL" id="JYDS01000192">
    <property type="protein sequence ID" value="KRZ21804.1"/>
    <property type="molecule type" value="Genomic_DNA"/>
</dbReference>
<gene>
    <name evidence="1" type="ORF">T4B_9357</name>
    <name evidence="2" type="ORF">T4C_13407</name>
</gene>
<dbReference type="Proteomes" id="UP000054805">
    <property type="component" value="Unassembled WGS sequence"/>
</dbReference>
<accession>A0A0V1JQI5</accession>
<name>A0A0V1JQI5_TRIPS</name>
<evidence type="ECO:0000313" key="1">
    <source>
        <dbReference type="EMBL" id="KRZ21804.1"/>
    </source>
</evidence>
<dbReference type="Proteomes" id="UP000054826">
    <property type="component" value="Unassembled WGS sequence"/>
</dbReference>
<dbReference type="AlphaFoldDB" id="A0A0V1JQI5"/>
<keyword evidence="3" id="KW-1185">Reference proteome</keyword>
<proteinExistence type="predicted"/>
<organism evidence="2 4">
    <name type="scientific">Trichinella pseudospiralis</name>
    <name type="common">Parasitic roundworm</name>
    <dbReference type="NCBI Taxonomy" id="6337"/>
    <lineage>
        <taxon>Eukaryota</taxon>
        <taxon>Metazoa</taxon>
        <taxon>Ecdysozoa</taxon>
        <taxon>Nematoda</taxon>
        <taxon>Enoplea</taxon>
        <taxon>Dorylaimia</taxon>
        <taxon>Trichinellida</taxon>
        <taxon>Trichinellidae</taxon>
        <taxon>Trichinella</taxon>
    </lineage>
</organism>
<sequence>MIFWNGLQNSRKDAKLFSALAKYFFSSKFIGFTSRDSSLAKLISILPEKRCPAREQRSACGILLRNLVCCAWEISKLIISASSQSTIRRNSVLSSALVILPISERLHHSEDTEIIRKRNPWFNRTYSLT</sequence>